<dbReference type="EMBL" id="CP022203">
    <property type="protein sequence ID" value="ATB44598.1"/>
    <property type="molecule type" value="Genomic_DNA"/>
</dbReference>
<evidence type="ECO:0000313" key="9">
    <source>
        <dbReference type="EMBL" id="ATB44598.1"/>
    </source>
</evidence>
<dbReference type="PANTHER" id="PTHR44936">
    <property type="entry name" value="SENSOR PROTEIN CREC"/>
    <property type="match status" value="1"/>
</dbReference>
<feature type="transmembrane region" description="Helical" evidence="7">
    <location>
        <begin position="96"/>
        <end position="116"/>
    </location>
</feature>
<keyword evidence="10" id="KW-1185">Reference proteome</keyword>
<dbReference type="KEGG" id="mmas:MYMAC_000169"/>
<feature type="transmembrane region" description="Helical" evidence="7">
    <location>
        <begin position="122"/>
        <end position="139"/>
    </location>
</feature>
<protein>
    <recommendedName>
        <fullName evidence="2">histidine kinase</fullName>
        <ecNumber evidence="2">2.7.13.3</ecNumber>
    </recommendedName>
</protein>
<feature type="transmembrane region" description="Helical" evidence="7">
    <location>
        <begin position="146"/>
        <end position="163"/>
    </location>
</feature>
<evidence type="ECO:0000256" key="1">
    <source>
        <dbReference type="ARBA" id="ARBA00000085"/>
    </source>
</evidence>
<feature type="transmembrane region" description="Helical" evidence="7">
    <location>
        <begin position="169"/>
        <end position="188"/>
    </location>
</feature>
<dbReference type="PANTHER" id="PTHR44936:SF10">
    <property type="entry name" value="SENSOR PROTEIN RSTB"/>
    <property type="match status" value="1"/>
</dbReference>
<dbReference type="InterPro" id="IPR004358">
    <property type="entry name" value="Sig_transdc_His_kin-like_C"/>
</dbReference>
<dbReference type="Gene3D" id="3.30.565.10">
    <property type="entry name" value="Histidine kinase-like ATPase, C-terminal domain"/>
    <property type="match status" value="1"/>
</dbReference>
<accession>A0A250JLS6</accession>
<evidence type="ECO:0000256" key="3">
    <source>
        <dbReference type="ARBA" id="ARBA00022679"/>
    </source>
</evidence>
<evidence type="ECO:0000259" key="8">
    <source>
        <dbReference type="PROSITE" id="PS50109"/>
    </source>
</evidence>
<dbReference type="InterPro" id="IPR036890">
    <property type="entry name" value="HATPase_C_sf"/>
</dbReference>
<feature type="transmembrane region" description="Helical" evidence="7">
    <location>
        <begin position="59"/>
        <end position="84"/>
    </location>
</feature>
<dbReference type="EC" id="2.7.13.3" evidence="2"/>
<dbReference type="Pfam" id="PF02518">
    <property type="entry name" value="HATPase_c"/>
    <property type="match status" value="1"/>
</dbReference>
<keyword evidence="6" id="KW-0067">ATP-binding</keyword>
<reference evidence="9 10" key="1">
    <citation type="submission" date="2017-06" db="EMBL/GenBank/DDBJ databases">
        <title>Sequencing and comparative analysis of myxobacterial genomes.</title>
        <authorList>
            <person name="Rupp O."/>
            <person name="Goesmann A."/>
            <person name="Sogaard-Andersen L."/>
        </authorList>
    </citation>
    <scope>NUCLEOTIDE SEQUENCE [LARGE SCALE GENOMIC DNA]</scope>
    <source>
        <strain evidence="9 10">DSM 14697</strain>
    </source>
</reference>
<name>A0A250JLS6_9BACT</name>
<keyword evidence="7" id="KW-1133">Transmembrane helix</keyword>
<keyword evidence="5 9" id="KW-0418">Kinase</keyword>
<dbReference type="PROSITE" id="PS50109">
    <property type="entry name" value="HIS_KIN"/>
    <property type="match status" value="1"/>
</dbReference>
<dbReference type="SUPFAM" id="SSF55874">
    <property type="entry name" value="ATPase domain of HSP90 chaperone/DNA topoisomerase II/histidine kinase"/>
    <property type="match status" value="1"/>
</dbReference>
<keyword evidence="4" id="KW-0547">Nucleotide-binding</keyword>
<dbReference type="RefSeq" id="WP_095956672.1">
    <property type="nucleotide sequence ID" value="NZ_CP022203.1"/>
</dbReference>
<keyword evidence="7" id="KW-0812">Transmembrane</keyword>
<dbReference type="InterPro" id="IPR003594">
    <property type="entry name" value="HATPase_dom"/>
</dbReference>
<dbReference type="GO" id="GO:0005524">
    <property type="term" value="F:ATP binding"/>
    <property type="evidence" value="ECO:0007669"/>
    <property type="project" value="UniProtKB-KW"/>
</dbReference>
<sequence>MSAASAGRQALLASFRRWTRAQDAAEVMAASGLGAWLALCAFVPALLAMMAWAPGARSFFGLPFGTALLCAVPMLASGVLFSLVHRRRRRVEPWGWVWLAAGVAAMHFFVAALMALSALPGATVIASLFLFTTAFHGRLHRVTPRQPFLALGTALALALALPLRGGDEHLALFGVIGPAALTAQLYLGTFAVQHDRARADAERLRAAVHAQLLEQQERDVGRLSQALSEILGYHHDIDNALMAAGSVADMLGVVGAHRPGPGRTEFDDLLRQLNETLAQIRDMVMDARAKGRRHAGAEPEPVELAPVLDAVQASVGLRFPDVDIQVEVEQPAPPPRALMRGGAPTLRRVVENLVLNACEGNGEEGAARVHIHARVEPLSGRLEVTITDDGPGFPPGQLGRPTEALYTSKPHATGLGLYTSECLLRASGGMLHRQNAAGGGAVLRMLLPREYR</sequence>
<dbReference type="InterPro" id="IPR050980">
    <property type="entry name" value="2C_sensor_his_kinase"/>
</dbReference>
<dbReference type="InterPro" id="IPR005467">
    <property type="entry name" value="His_kinase_dom"/>
</dbReference>
<dbReference type="GO" id="GO:0000155">
    <property type="term" value="F:phosphorelay sensor kinase activity"/>
    <property type="evidence" value="ECO:0007669"/>
    <property type="project" value="TreeGrafter"/>
</dbReference>
<dbReference type="PRINTS" id="PR00344">
    <property type="entry name" value="BCTRLSENSOR"/>
</dbReference>
<evidence type="ECO:0000313" key="10">
    <source>
        <dbReference type="Proteomes" id="UP000217343"/>
    </source>
</evidence>
<feature type="domain" description="Histidine kinase" evidence="8">
    <location>
        <begin position="232"/>
        <end position="451"/>
    </location>
</feature>
<organism evidence="9 10">
    <name type="scientific">Corallococcus macrosporus DSM 14697</name>
    <dbReference type="NCBI Taxonomy" id="1189310"/>
    <lineage>
        <taxon>Bacteria</taxon>
        <taxon>Pseudomonadati</taxon>
        <taxon>Myxococcota</taxon>
        <taxon>Myxococcia</taxon>
        <taxon>Myxococcales</taxon>
        <taxon>Cystobacterineae</taxon>
        <taxon>Myxococcaceae</taxon>
        <taxon>Corallococcus</taxon>
    </lineage>
</organism>
<evidence type="ECO:0000256" key="5">
    <source>
        <dbReference type="ARBA" id="ARBA00022777"/>
    </source>
</evidence>
<evidence type="ECO:0000256" key="4">
    <source>
        <dbReference type="ARBA" id="ARBA00022741"/>
    </source>
</evidence>
<proteinExistence type="predicted"/>
<feature type="transmembrane region" description="Helical" evidence="7">
    <location>
        <begin position="27"/>
        <end position="53"/>
    </location>
</feature>
<evidence type="ECO:0000256" key="7">
    <source>
        <dbReference type="SAM" id="Phobius"/>
    </source>
</evidence>
<dbReference type="GO" id="GO:0005886">
    <property type="term" value="C:plasma membrane"/>
    <property type="evidence" value="ECO:0007669"/>
    <property type="project" value="TreeGrafter"/>
</dbReference>
<keyword evidence="7" id="KW-0472">Membrane</keyword>
<comment type="catalytic activity">
    <reaction evidence="1">
        <text>ATP + protein L-histidine = ADP + protein N-phospho-L-histidine.</text>
        <dbReference type="EC" id="2.7.13.3"/>
    </reaction>
</comment>
<keyword evidence="3" id="KW-0808">Transferase</keyword>
<dbReference type="Proteomes" id="UP000217343">
    <property type="component" value="Chromosome"/>
</dbReference>
<dbReference type="AlphaFoldDB" id="A0A250JLS6"/>
<dbReference type="SMART" id="SM00387">
    <property type="entry name" value="HATPase_c"/>
    <property type="match status" value="1"/>
</dbReference>
<evidence type="ECO:0000256" key="6">
    <source>
        <dbReference type="ARBA" id="ARBA00022840"/>
    </source>
</evidence>
<dbReference type="OrthoDB" id="5486940at2"/>
<evidence type="ECO:0000256" key="2">
    <source>
        <dbReference type="ARBA" id="ARBA00012438"/>
    </source>
</evidence>
<gene>
    <name evidence="9" type="ORF">MYMAC_000169</name>
</gene>